<dbReference type="NCBIfam" id="TIGR02365">
    <property type="entry name" value="dha_L_ycgS"/>
    <property type="match status" value="1"/>
</dbReference>
<evidence type="ECO:0000256" key="1">
    <source>
        <dbReference type="ARBA" id="ARBA00001113"/>
    </source>
</evidence>
<dbReference type="InterPro" id="IPR004007">
    <property type="entry name" value="DhaL_dom"/>
</dbReference>
<dbReference type="PANTHER" id="PTHR28629">
    <property type="entry name" value="TRIOKINASE/FMN CYCLASE"/>
    <property type="match status" value="1"/>
</dbReference>
<dbReference type="PANTHER" id="PTHR28629:SF4">
    <property type="entry name" value="TRIOKINASE_FMN CYCLASE"/>
    <property type="match status" value="1"/>
</dbReference>
<evidence type="ECO:0000256" key="5">
    <source>
        <dbReference type="ARBA" id="ARBA00022777"/>
    </source>
</evidence>
<dbReference type="AlphaFoldDB" id="A0A5C4T893"/>
<dbReference type="EMBL" id="VDCQ01000022">
    <property type="protein sequence ID" value="TNJ65085.1"/>
    <property type="molecule type" value="Genomic_DNA"/>
</dbReference>
<proteinExistence type="predicted"/>
<evidence type="ECO:0000259" key="9">
    <source>
        <dbReference type="PROSITE" id="PS51480"/>
    </source>
</evidence>
<dbReference type="GO" id="GO:0019563">
    <property type="term" value="P:glycerol catabolic process"/>
    <property type="evidence" value="ECO:0007669"/>
    <property type="project" value="TreeGrafter"/>
</dbReference>
<evidence type="ECO:0000313" key="10">
    <source>
        <dbReference type="EMBL" id="TNJ65085.1"/>
    </source>
</evidence>
<dbReference type="Proteomes" id="UP000307943">
    <property type="component" value="Unassembled WGS sequence"/>
</dbReference>
<gene>
    <name evidence="10" type="primary">dhaL</name>
    <name evidence="10" type="ORF">FE784_17005</name>
</gene>
<sequence length="210" mass="22458">MKESLRKEDVFQILEEISKIMDENKDYLCRLDGALGDGDIGLTMSKGFKAIVSNLPNLADQDIGGIFVQCALLMGETVASTIGTLISVGLLHAGKALSGKNELSKEDLILLFEAMIKGISGRGKAKVGEKTILDSLGPAAQAMALANSQQVSLKEMMNRALEAAENGVKETISMQSKHGRASRYLERSIGLQDPGATVGALMIKGFVRLF</sequence>
<keyword evidence="5 10" id="KW-0418">Kinase</keyword>
<evidence type="ECO:0000256" key="6">
    <source>
        <dbReference type="ARBA" id="ARBA00022798"/>
    </source>
</evidence>
<dbReference type="InterPro" id="IPR036117">
    <property type="entry name" value="DhaL_dom_sf"/>
</dbReference>
<keyword evidence="11" id="KW-1185">Reference proteome</keyword>
<reference evidence="10 11" key="1">
    <citation type="submission" date="2019-05" db="EMBL/GenBank/DDBJ databases">
        <title>We sequenced the genome of Paenibacillus hemerocallicola KCTC 33185 for further insight into its adaptation and study the phylogeny of Paenibacillus.</title>
        <authorList>
            <person name="Narsing Rao M.P."/>
        </authorList>
    </citation>
    <scope>NUCLEOTIDE SEQUENCE [LARGE SCALE GENOMIC DNA]</scope>
    <source>
        <strain evidence="10 11">KCTC 33185</strain>
    </source>
</reference>
<dbReference type="GO" id="GO:0005829">
    <property type="term" value="C:cytosol"/>
    <property type="evidence" value="ECO:0007669"/>
    <property type="project" value="TreeGrafter"/>
</dbReference>
<keyword evidence="6" id="KW-0319">Glycerol metabolism</keyword>
<comment type="pathway">
    <text evidence="2">Polyol metabolism; glycerol degradation.</text>
</comment>
<dbReference type="InterPro" id="IPR012737">
    <property type="entry name" value="DhaK_L_YcgS"/>
</dbReference>
<dbReference type="RefSeq" id="WP_139603425.1">
    <property type="nucleotide sequence ID" value="NZ_VDCQ01000022.1"/>
</dbReference>
<name>A0A5C4T893_9BACL</name>
<feature type="domain" description="DhaL" evidence="9">
    <location>
        <begin position="8"/>
        <end position="208"/>
    </location>
</feature>
<accession>A0A5C4T893</accession>
<comment type="caution">
    <text evidence="10">The sequence shown here is derived from an EMBL/GenBank/DDBJ whole genome shotgun (WGS) entry which is preliminary data.</text>
</comment>
<comment type="function">
    <text evidence="8">ADP-binding subunit of the dihydroxyacetone kinase, which is responsible for the phosphoenolpyruvate (PEP)-dependent phosphorylation of dihydroxyacetone. DhaL-ADP is converted to DhaL-ATP via a phosphoryl group transfer from DhaM and transmits it to dihydroxyacetone binds to DhaK.</text>
</comment>
<protein>
    <recommendedName>
        <fullName evidence="3">phosphoenolpyruvate--glycerone phosphotransferase</fullName>
        <ecNumber evidence="3">2.7.1.121</ecNumber>
    </recommendedName>
</protein>
<evidence type="ECO:0000256" key="3">
    <source>
        <dbReference type="ARBA" id="ARBA00012095"/>
    </source>
</evidence>
<dbReference type="GO" id="GO:0047324">
    <property type="term" value="F:phosphoenolpyruvate-glycerone phosphotransferase activity"/>
    <property type="evidence" value="ECO:0007669"/>
    <property type="project" value="UniProtKB-EC"/>
</dbReference>
<dbReference type="SMART" id="SM01120">
    <property type="entry name" value="Dak2"/>
    <property type="match status" value="1"/>
</dbReference>
<dbReference type="GO" id="GO:0004371">
    <property type="term" value="F:glycerone kinase activity"/>
    <property type="evidence" value="ECO:0007669"/>
    <property type="project" value="InterPro"/>
</dbReference>
<organism evidence="10 11">
    <name type="scientific">Paenibacillus hemerocallicola</name>
    <dbReference type="NCBI Taxonomy" id="1172614"/>
    <lineage>
        <taxon>Bacteria</taxon>
        <taxon>Bacillati</taxon>
        <taxon>Bacillota</taxon>
        <taxon>Bacilli</taxon>
        <taxon>Bacillales</taxon>
        <taxon>Paenibacillaceae</taxon>
        <taxon>Paenibacillus</taxon>
    </lineage>
</organism>
<comment type="catalytic activity">
    <reaction evidence="1">
        <text>dihydroxyacetone + phosphoenolpyruvate = dihydroxyacetone phosphate + pyruvate</text>
        <dbReference type="Rhea" id="RHEA:18381"/>
        <dbReference type="ChEBI" id="CHEBI:15361"/>
        <dbReference type="ChEBI" id="CHEBI:16016"/>
        <dbReference type="ChEBI" id="CHEBI:57642"/>
        <dbReference type="ChEBI" id="CHEBI:58702"/>
        <dbReference type="EC" id="2.7.1.121"/>
    </reaction>
</comment>
<evidence type="ECO:0000313" key="11">
    <source>
        <dbReference type="Proteomes" id="UP000307943"/>
    </source>
</evidence>
<evidence type="ECO:0000256" key="8">
    <source>
        <dbReference type="ARBA" id="ARBA00055771"/>
    </source>
</evidence>
<comment type="subunit">
    <text evidence="7">Homodimer. The dihydroxyacetone kinase complex is composed of a homodimer of DhaM, a homodimer of DhaK and the subunit DhaL.</text>
</comment>
<evidence type="ECO:0000256" key="7">
    <source>
        <dbReference type="ARBA" id="ARBA00046577"/>
    </source>
</evidence>
<dbReference type="FunFam" id="1.25.40.340:FF:000002">
    <property type="entry name" value="Dihydroxyacetone kinase, L subunit"/>
    <property type="match status" value="1"/>
</dbReference>
<dbReference type="SUPFAM" id="SSF101473">
    <property type="entry name" value="DhaL-like"/>
    <property type="match status" value="1"/>
</dbReference>
<dbReference type="OrthoDB" id="9800291at2"/>
<dbReference type="EC" id="2.7.1.121" evidence="3"/>
<evidence type="ECO:0000256" key="2">
    <source>
        <dbReference type="ARBA" id="ARBA00004745"/>
    </source>
</evidence>
<evidence type="ECO:0000256" key="4">
    <source>
        <dbReference type="ARBA" id="ARBA00022679"/>
    </source>
</evidence>
<dbReference type="Gene3D" id="1.25.40.340">
    <property type="match status" value="1"/>
</dbReference>
<keyword evidence="4" id="KW-0808">Transferase</keyword>
<dbReference type="PROSITE" id="PS51480">
    <property type="entry name" value="DHAL"/>
    <property type="match status" value="1"/>
</dbReference>
<dbReference type="Pfam" id="PF02734">
    <property type="entry name" value="Dak2"/>
    <property type="match status" value="1"/>
</dbReference>
<dbReference type="InterPro" id="IPR050861">
    <property type="entry name" value="Dihydroxyacetone_Kinase"/>
</dbReference>